<evidence type="ECO:0000259" key="2">
    <source>
        <dbReference type="Pfam" id="PF00078"/>
    </source>
</evidence>
<feature type="domain" description="Reverse transcriptase/retrotransposon-derived protein RNase H-like" evidence="4">
    <location>
        <begin position="1020"/>
        <end position="1118"/>
    </location>
</feature>
<accession>Q7XR18</accession>
<dbReference type="PANTHER" id="PTHR24559">
    <property type="entry name" value="TRANSPOSON TY3-I GAG-POL POLYPROTEIN"/>
    <property type="match status" value="1"/>
</dbReference>
<dbReference type="InterPro" id="IPR043502">
    <property type="entry name" value="DNA/RNA_pol_sf"/>
</dbReference>
<feature type="compositionally biased region" description="Basic and acidic residues" evidence="1">
    <location>
        <begin position="80"/>
        <end position="100"/>
    </location>
</feature>
<dbReference type="InterPro" id="IPR000477">
    <property type="entry name" value="RT_dom"/>
</dbReference>
<feature type="compositionally biased region" description="Polar residues" evidence="1">
    <location>
        <begin position="500"/>
        <end position="512"/>
    </location>
</feature>
<dbReference type="SUPFAM" id="SSF56672">
    <property type="entry name" value="DNA/RNA polymerases"/>
    <property type="match status" value="1"/>
</dbReference>
<feature type="region of interest" description="Disordered" evidence="1">
    <location>
        <begin position="459"/>
        <end position="520"/>
    </location>
</feature>
<feature type="region of interest" description="Disordered" evidence="1">
    <location>
        <begin position="531"/>
        <end position="550"/>
    </location>
</feature>
<evidence type="ECO:0000259" key="4">
    <source>
        <dbReference type="Pfam" id="PF17919"/>
    </source>
</evidence>
<organism evidence="5 6">
    <name type="scientific">Oryza sativa subsp. japonica</name>
    <name type="common">Rice</name>
    <dbReference type="NCBI Taxonomy" id="39947"/>
    <lineage>
        <taxon>Eukaryota</taxon>
        <taxon>Viridiplantae</taxon>
        <taxon>Streptophyta</taxon>
        <taxon>Embryophyta</taxon>
        <taxon>Tracheophyta</taxon>
        <taxon>Spermatophyta</taxon>
        <taxon>Magnoliopsida</taxon>
        <taxon>Liliopsida</taxon>
        <taxon>Poales</taxon>
        <taxon>Poaceae</taxon>
        <taxon>BOP clade</taxon>
        <taxon>Oryzoideae</taxon>
        <taxon>Oryzeae</taxon>
        <taxon>Oryzinae</taxon>
        <taxon>Oryza</taxon>
        <taxon>Oryza sativa</taxon>
    </lineage>
</organism>
<feature type="compositionally biased region" description="Basic and acidic residues" evidence="1">
    <location>
        <begin position="459"/>
        <end position="483"/>
    </location>
</feature>
<evidence type="ECO:0000256" key="1">
    <source>
        <dbReference type="SAM" id="MobiDB-lite"/>
    </source>
</evidence>
<dbReference type="InterPro" id="IPR041577">
    <property type="entry name" value="RT_RNaseH_2"/>
</dbReference>
<protein>
    <submittedName>
        <fullName evidence="5">OSJNBb0022F23.12 protein</fullName>
    </submittedName>
</protein>
<dbReference type="EMBL" id="AL606447">
    <property type="protein sequence ID" value="CAE02875.1"/>
    <property type="molecule type" value="Genomic_DNA"/>
</dbReference>
<feature type="compositionally biased region" description="Polar residues" evidence="1">
    <location>
        <begin position="52"/>
        <end position="61"/>
    </location>
</feature>
<dbReference type="CDD" id="cd01647">
    <property type="entry name" value="RT_LTR"/>
    <property type="match status" value="1"/>
</dbReference>
<dbReference type="AlphaFoldDB" id="Q7XR18"/>
<dbReference type="Gene3D" id="3.10.10.10">
    <property type="entry name" value="HIV Type 1 Reverse Transcriptase, subunit A, domain 1"/>
    <property type="match status" value="1"/>
</dbReference>
<evidence type="ECO:0000313" key="6">
    <source>
        <dbReference type="Proteomes" id="UP000000763"/>
    </source>
</evidence>
<feature type="compositionally biased region" description="Basic residues" evidence="1">
    <location>
        <begin position="484"/>
        <end position="498"/>
    </location>
</feature>
<name>Q7XR18_ORYSJ</name>
<dbReference type="Pfam" id="PF00078">
    <property type="entry name" value="RVT_1"/>
    <property type="match status" value="1"/>
</dbReference>
<feature type="compositionally biased region" description="Basic and acidic residues" evidence="1">
    <location>
        <begin position="266"/>
        <end position="323"/>
    </location>
</feature>
<dbReference type="InterPro" id="IPR005162">
    <property type="entry name" value="Retrotrans_gag_dom"/>
</dbReference>
<reference evidence="6" key="2">
    <citation type="journal article" date="2008" name="Nucleic Acids Res.">
        <title>The rice annotation project database (RAP-DB): 2008 update.</title>
        <authorList>
            <consortium name="The rice annotation project (RAP)"/>
        </authorList>
    </citation>
    <scope>GENOME REANNOTATION</scope>
    <source>
        <strain evidence="6">cv. Nipponbare</strain>
    </source>
</reference>
<proteinExistence type="predicted"/>
<dbReference type="PANTHER" id="PTHR24559:SF444">
    <property type="entry name" value="REVERSE TRANSCRIPTASE DOMAIN-CONTAINING PROTEIN"/>
    <property type="match status" value="1"/>
</dbReference>
<gene>
    <name evidence="5" type="primary">OSJNBb0022F23.12</name>
</gene>
<feature type="region of interest" description="Disordered" evidence="1">
    <location>
        <begin position="52"/>
        <end position="103"/>
    </location>
</feature>
<feature type="domain" description="Reverse transcriptase" evidence="2">
    <location>
        <begin position="797"/>
        <end position="955"/>
    </location>
</feature>
<dbReference type="InterPro" id="IPR043128">
    <property type="entry name" value="Rev_trsase/Diguanyl_cyclase"/>
</dbReference>
<dbReference type="Proteomes" id="UP000000763">
    <property type="component" value="Chromosome 4"/>
</dbReference>
<evidence type="ECO:0000313" key="5">
    <source>
        <dbReference type="EMBL" id="CAE02875.1"/>
    </source>
</evidence>
<reference evidence="6" key="1">
    <citation type="journal article" date="2005" name="Nature">
        <title>The map-based sequence of the rice genome.</title>
        <authorList>
            <consortium name="International rice genome sequencing project (IRGSP)"/>
            <person name="Matsumoto T."/>
            <person name="Wu J."/>
            <person name="Kanamori H."/>
            <person name="Katayose Y."/>
            <person name="Fujisawa M."/>
            <person name="Namiki N."/>
            <person name="Mizuno H."/>
            <person name="Yamamoto K."/>
            <person name="Antonio B.A."/>
            <person name="Baba T."/>
            <person name="Sakata K."/>
            <person name="Nagamura Y."/>
            <person name="Aoki H."/>
            <person name="Arikawa K."/>
            <person name="Arita K."/>
            <person name="Bito T."/>
            <person name="Chiden Y."/>
            <person name="Fujitsuka N."/>
            <person name="Fukunaka R."/>
            <person name="Hamada M."/>
            <person name="Harada C."/>
            <person name="Hayashi A."/>
            <person name="Hijishita S."/>
            <person name="Honda M."/>
            <person name="Hosokawa S."/>
            <person name="Ichikawa Y."/>
            <person name="Idonuma A."/>
            <person name="Iijima M."/>
            <person name="Ikeda M."/>
            <person name="Ikeno M."/>
            <person name="Ito K."/>
            <person name="Ito S."/>
            <person name="Ito T."/>
            <person name="Ito Y."/>
            <person name="Ito Y."/>
            <person name="Iwabuchi A."/>
            <person name="Kamiya K."/>
            <person name="Karasawa W."/>
            <person name="Kurita K."/>
            <person name="Katagiri S."/>
            <person name="Kikuta A."/>
            <person name="Kobayashi H."/>
            <person name="Kobayashi N."/>
            <person name="Machita K."/>
            <person name="Maehara T."/>
            <person name="Masukawa M."/>
            <person name="Mizubayashi T."/>
            <person name="Mukai Y."/>
            <person name="Nagasaki H."/>
            <person name="Nagata Y."/>
            <person name="Naito S."/>
            <person name="Nakashima M."/>
            <person name="Nakama Y."/>
            <person name="Nakamichi Y."/>
            <person name="Nakamura M."/>
            <person name="Meguro A."/>
            <person name="Negishi M."/>
            <person name="Ohta I."/>
            <person name="Ohta T."/>
            <person name="Okamoto M."/>
            <person name="Ono N."/>
            <person name="Saji S."/>
            <person name="Sakaguchi M."/>
            <person name="Sakai K."/>
            <person name="Shibata M."/>
            <person name="Shimokawa T."/>
            <person name="Song J."/>
            <person name="Takazaki Y."/>
            <person name="Terasawa K."/>
            <person name="Tsugane M."/>
            <person name="Tsuji K."/>
            <person name="Ueda S."/>
            <person name="Waki K."/>
            <person name="Yamagata H."/>
            <person name="Yamamoto M."/>
            <person name="Yamamoto S."/>
            <person name="Yamane H."/>
            <person name="Yoshiki S."/>
            <person name="Yoshihara R."/>
            <person name="Yukawa K."/>
            <person name="Zhong H."/>
            <person name="Yano M."/>
            <person name="Yuan Q."/>
            <person name="Ouyang S."/>
            <person name="Liu J."/>
            <person name="Jones K.M."/>
            <person name="Gansberger K."/>
            <person name="Moffat K."/>
            <person name="Hill J."/>
            <person name="Bera J."/>
            <person name="Fadrosh D."/>
            <person name="Jin S."/>
            <person name="Johri S."/>
            <person name="Kim M."/>
            <person name="Overton L."/>
            <person name="Reardon M."/>
            <person name="Tsitrin T."/>
            <person name="Vuong H."/>
            <person name="Weaver B."/>
            <person name="Ciecko A."/>
            <person name="Tallon L."/>
            <person name="Jackson J."/>
            <person name="Pai G."/>
            <person name="Aken S.V."/>
            <person name="Utterback T."/>
            <person name="Reidmuller S."/>
            <person name="Feldblyum T."/>
            <person name="Hsiao J."/>
            <person name="Zismann V."/>
            <person name="Iobst S."/>
            <person name="de Vazeille A.R."/>
            <person name="Buell C.R."/>
            <person name="Ying K."/>
            <person name="Li Y."/>
            <person name="Lu T."/>
            <person name="Huang Y."/>
            <person name="Zhao Q."/>
            <person name="Feng Q."/>
            <person name="Zhang L."/>
            <person name="Zhu J."/>
            <person name="Weng Q."/>
            <person name="Mu J."/>
            <person name="Lu Y."/>
            <person name="Fan D."/>
            <person name="Liu Y."/>
            <person name="Guan J."/>
            <person name="Zhang Y."/>
            <person name="Yu S."/>
            <person name="Liu X."/>
            <person name="Zhang Y."/>
            <person name="Hong G."/>
            <person name="Han B."/>
            <person name="Choisne N."/>
            <person name="Demange N."/>
            <person name="Orjeda G."/>
            <person name="Samain S."/>
            <person name="Cattolico L."/>
            <person name="Pelletier E."/>
            <person name="Couloux A."/>
            <person name="Segurens B."/>
            <person name="Wincker P."/>
            <person name="D'Hont A."/>
            <person name="Scarpelli C."/>
            <person name="Weissenbach J."/>
            <person name="Salanoubat M."/>
            <person name="Quetier F."/>
            <person name="Yu Y."/>
            <person name="Kim H.R."/>
            <person name="Rambo T."/>
            <person name="Currie J."/>
            <person name="Collura K."/>
            <person name="Luo M."/>
            <person name="Yang T."/>
            <person name="Ammiraju J.S.S."/>
            <person name="Engler F."/>
            <person name="Soderlund C."/>
            <person name="Wing R.A."/>
            <person name="Palmer L.E."/>
            <person name="de la Bastide M."/>
            <person name="Spiegel L."/>
            <person name="Nascimento L."/>
            <person name="Zutavern T."/>
            <person name="O'Shaughnessy A."/>
            <person name="Dike S."/>
            <person name="Dedhia N."/>
            <person name="Preston R."/>
            <person name="Balija V."/>
            <person name="McCombie W.R."/>
            <person name="Chow T."/>
            <person name="Chen H."/>
            <person name="Chung M."/>
            <person name="Chen C."/>
            <person name="Shaw J."/>
            <person name="Wu H."/>
            <person name="Hsiao K."/>
            <person name="Chao Y."/>
            <person name="Chu M."/>
            <person name="Cheng C."/>
            <person name="Hour A."/>
            <person name="Lee P."/>
            <person name="Lin S."/>
            <person name="Lin Y."/>
            <person name="Liou J."/>
            <person name="Liu S."/>
            <person name="Hsing Y."/>
            <person name="Raghuvanshi S."/>
            <person name="Mohanty A."/>
            <person name="Bharti A.K."/>
            <person name="Gaur A."/>
            <person name="Gupta V."/>
            <person name="Kumar D."/>
            <person name="Ravi V."/>
            <person name="Vij S."/>
            <person name="Kapur A."/>
            <person name="Khurana P."/>
            <person name="Khurana P."/>
            <person name="Khurana J.P."/>
            <person name="Tyagi A.K."/>
            <person name="Gaikwad K."/>
            <person name="Singh A."/>
            <person name="Dalal V."/>
            <person name="Srivastava S."/>
            <person name="Dixit A."/>
            <person name="Pal A.K."/>
            <person name="Ghazi I.A."/>
            <person name="Yadav M."/>
            <person name="Pandit A."/>
            <person name="Bhargava A."/>
            <person name="Sureshbabu K."/>
            <person name="Batra K."/>
            <person name="Sharma T.R."/>
            <person name="Mohapatra T."/>
            <person name="Singh N.K."/>
            <person name="Messing J."/>
            <person name="Nelson A.B."/>
            <person name="Fuks G."/>
            <person name="Kavchok S."/>
            <person name="Keizer G."/>
            <person name="Linton E."/>
            <person name="Llaca V."/>
            <person name="Song R."/>
            <person name="Tanyolac B."/>
            <person name="Young S."/>
            <person name="Ho-Il K."/>
            <person name="Hahn J.H."/>
            <person name="Sangsakoo G."/>
            <person name="Vanavichit A."/>
            <person name="de Mattos Luiz.A.T."/>
            <person name="Zimmer P.D."/>
            <person name="Malone G."/>
            <person name="Dellagostin O."/>
            <person name="de Oliveira A.C."/>
            <person name="Bevan M."/>
            <person name="Bancroft I."/>
            <person name="Minx P."/>
            <person name="Cordum H."/>
            <person name="Wilson R."/>
            <person name="Cheng Z."/>
            <person name="Jin W."/>
            <person name="Jiang J."/>
            <person name="Leong S.A."/>
            <person name="Iwama H."/>
            <person name="Gojobori T."/>
            <person name="Itoh T."/>
            <person name="Niimura Y."/>
            <person name="Fujii Y."/>
            <person name="Habara T."/>
            <person name="Sakai H."/>
            <person name="Sato Y."/>
            <person name="Wilson G."/>
            <person name="Kumar K."/>
            <person name="McCouch S."/>
            <person name="Juretic N."/>
            <person name="Hoen D."/>
            <person name="Wright S."/>
            <person name="Bruskiewich R."/>
            <person name="Bureau T."/>
            <person name="Miyao A."/>
            <person name="Hirochika H."/>
            <person name="Nishikawa T."/>
            <person name="Kadowaki K."/>
            <person name="Sugiura M."/>
            <person name="Burr B."/>
            <person name="Sasaki T."/>
        </authorList>
    </citation>
    <scope>NUCLEOTIDE SEQUENCE [LARGE SCALE GENOMIC DNA]</scope>
    <source>
        <strain evidence="6">cv. Nipponbare</strain>
    </source>
</reference>
<evidence type="ECO:0000259" key="3">
    <source>
        <dbReference type="Pfam" id="PF03732"/>
    </source>
</evidence>
<feature type="compositionally biased region" description="Basic and acidic residues" evidence="1">
    <location>
        <begin position="332"/>
        <end position="357"/>
    </location>
</feature>
<dbReference type="Pfam" id="PF03732">
    <property type="entry name" value="Retrotrans_gag"/>
    <property type="match status" value="1"/>
</dbReference>
<feature type="region of interest" description="Disordered" evidence="1">
    <location>
        <begin position="229"/>
        <end position="361"/>
    </location>
</feature>
<dbReference type="Gene3D" id="3.30.70.270">
    <property type="match status" value="2"/>
</dbReference>
<feature type="region of interest" description="Disordered" evidence="1">
    <location>
        <begin position="711"/>
        <end position="736"/>
    </location>
</feature>
<dbReference type="InterPro" id="IPR053134">
    <property type="entry name" value="RNA-dir_DNA_polymerase"/>
</dbReference>
<dbReference type="Pfam" id="PF17919">
    <property type="entry name" value="RT_RNaseH_2"/>
    <property type="match status" value="1"/>
</dbReference>
<feature type="domain" description="Retrotransposon gag" evidence="3">
    <location>
        <begin position="362"/>
        <end position="426"/>
    </location>
</feature>
<sequence length="1213" mass="137422">MSSSFVDNSVNTNLNQVFPASTMLVWTQVGEIVFPVYTMMLISAGPSMTGNENAVATNQDDPMSKDPPAEAENGTSTTYKLEKDSNAAKPCHSDKNHEPTRMTSEATRFWCPIHKTRKHTLQACWVFLNVRAEIHACKERGIQLLHLLEDYGSSTTSAPREVLAIDDVGTSARTNAEAENQVATPAQHIRAVNTILRETPYDLVLNDDLAHWTERLRESVTNLSNAFEEAAAAAHPEQPPTGDANGENPERRESPHRATPPPRGTGDLRDHLNGRREARRTRDNEKRSRRHDNEDRGDRSNEDRDRDNRHNRHDHNDRERRMPGDTGQRRRHNDDDDGDRRRDNSGRRRQDSREPGRHPRNHLWQQFVTNFQGTYKRHAIEDDLHALTQNSGESLREYVRHFNECRNTVPEITDASVIRAFKSGVRDRYTTQELATRRITATPRLFEIVERCAHADDALRRKNDKPKIGGEKKPATDAPESSKKKNRKMGKGKLKRKSSQQNTRTLPSAQTHKSLEKHIAFEKGKRVRVVEKDAEAAPQESDSAYPDSDLHVSHIFGGSTTYSSKQEYKKVEREVCSTWQGAAPKMKWSEQKIEFSEEDHPKTAVIPGRYPIVVEPTIRNIKVARFSSRPLGKITLPVTFGQANNFRTEQITFDVAEFNTAYNAIIGRTALAKFMAASHYAYQVLKMPGPNGTITIQGNAKLAVQCDKRSLDMVEQTPSPPATSEPPKKPSDMPGVPKEVIEHKLMVRPDAKPVKQRLRRFAPDRKQAIREELDKLLKAGFIREVLHPEWLANPVMVRKANGKWRMCVDFTDLNKACPKDHFPLPRIDQLVDSTAGCELLSFLDAYSGYHQISMAKEDEEKTTFITPFGVFCNVKMPFGLIIAGNTFQRMVQGALSDQLGNNVEAYVDNIVVKTKTGDSLIDDLRETFDNLRRYRLMLNPEKCTFGVPSGKLLGFLVSGRGIEANLEKTKAIENMKSATRLKEVQKLTRCMAALSRFVARMGERGQHFFALLKKQDKFVWTQEAEEAFVALKRYLSNPPVLVAPQPNEELFLYIAATPYSVNTVIVVEREKVQRRVYYVSEALHDAKTRYPQIQKLLYAVIMTSRKLRHYFQAHRVTVVSSFPLGEVVKNRDIVGRIAKWVVELSQFDIHFVPRTAIKSQVLADFVADGAWGSSPGDRAGPPLPVRPGALGEVLSTRSVECFAREQMRKTRAM</sequence>